<comment type="catalytic activity">
    <reaction evidence="4">
        <text>L-alanine = D-alanine</text>
        <dbReference type="Rhea" id="RHEA:20249"/>
        <dbReference type="ChEBI" id="CHEBI:57416"/>
        <dbReference type="ChEBI" id="CHEBI:57972"/>
        <dbReference type="EC" id="5.1.1.1"/>
    </reaction>
</comment>
<keyword evidence="3 4" id="KW-0413">Isomerase</keyword>
<dbReference type="GO" id="GO:0030632">
    <property type="term" value="P:D-alanine biosynthetic process"/>
    <property type="evidence" value="ECO:0007669"/>
    <property type="project" value="UniProtKB-UniRule"/>
</dbReference>
<feature type="active site" description="Proton acceptor; specific for D-alanine" evidence="4">
    <location>
        <position position="38"/>
    </location>
</feature>
<dbReference type="Pfam" id="PF01168">
    <property type="entry name" value="Ala_racemase_N"/>
    <property type="match status" value="1"/>
</dbReference>
<dbReference type="NCBIfam" id="TIGR00492">
    <property type="entry name" value="alr"/>
    <property type="match status" value="1"/>
</dbReference>
<feature type="binding site" evidence="4 6">
    <location>
        <position position="138"/>
    </location>
    <ligand>
        <name>substrate</name>
    </ligand>
</feature>
<dbReference type="EMBL" id="DYVY01000095">
    <property type="protein sequence ID" value="HJF94309.1"/>
    <property type="molecule type" value="Genomic_DNA"/>
</dbReference>
<comment type="similarity">
    <text evidence="4">Belongs to the alanine racemase family.</text>
</comment>
<dbReference type="HAMAP" id="MF_01201">
    <property type="entry name" value="Ala_racemase"/>
    <property type="match status" value="1"/>
</dbReference>
<dbReference type="InterPro" id="IPR029066">
    <property type="entry name" value="PLP-binding_barrel"/>
</dbReference>
<dbReference type="InterPro" id="IPR009006">
    <property type="entry name" value="Ala_racemase/Decarboxylase_C"/>
</dbReference>
<evidence type="ECO:0000256" key="5">
    <source>
        <dbReference type="PIRSR" id="PIRSR600821-50"/>
    </source>
</evidence>
<dbReference type="GO" id="GO:0005829">
    <property type="term" value="C:cytosol"/>
    <property type="evidence" value="ECO:0007669"/>
    <property type="project" value="TreeGrafter"/>
</dbReference>
<gene>
    <name evidence="8" type="primary">alr</name>
    <name evidence="8" type="ORF">K8V82_05895</name>
</gene>
<dbReference type="RefSeq" id="WP_303182076.1">
    <property type="nucleotide sequence ID" value="NZ_CAUGIN010000012.1"/>
</dbReference>
<comment type="cofactor">
    <cofactor evidence="1 4 5">
        <name>pyridoxal 5'-phosphate</name>
        <dbReference type="ChEBI" id="CHEBI:597326"/>
    </cofactor>
</comment>
<evidence type="ECO:0000256" key="4">
    <source>
        <dbReference type="HAMAP-Rule" id="MF_01201"/>
    </source>
</evidence>
<keyword evidence="2 4" id="KW-0663">Pyridoxal phosphate</keyword>
<dbReference type="GO" id="GO:0009252">
    <property type="term" value="P:peptidoglycan biosynthetic process"/>
    <property type="evidence" value="ECO:0007669"/>
    <property type="project" value="TreeGrafter"/>
</dbReference>
<dbReference type="SMART" id="SM01005">
    <property type="entry name" value="Ala_racemase_C"/>
    <property type="match status" value="1"/>
</dbReference>
<feature type="active site" description="Proton acceptor; specific for L-alanine" evidence="4">
    <location>
        <position position="269"/>
    </location>
</feature>
<dbReference type="GO" id="GO:0030170">
    <property type="term" value="F:pyridoxal phosphate binding"/>
    <property type="evidence" value="ECO:0007669"/>
    <property type="project" value="UniProtKB-UniRule"/>
</dbReference>
<dbReference type="InterPro" id="IPR000821">
    <property type="entry name" value="Ala_racemase"/>
</dbReference>
<organism evidence="8 9">
    <name type="scientific">Lachnoclostridium phocaeense</name>
    <dbReference type="NCBI Taxonomy" id="1871021"/>
    <lineage>
        <taxon>Bacteria</taxon>
        <taxon>Bacillati</taxon>
        <taxon>Bacillota</taxon>
        <taxon>Clostridia</taxon>
        <taxon>Lachnospirales</taxon>
        <taxon>Lachnospiraceae</taxon>
    </lineage>
</organism>
<comment type="pathway">
    <text evidence="4">Amino-acid biosynthesis; D-alanine biosynthesis; D-alanine from L-alanine: step 1/1.</text>
</comment>
<evidence type="ECO:0000313" key="8">
    <source>
        <dbReference type="EMBL" id="HJF94309.1"/>
    </source>
</evidence>
<dbReference type="EC" id="5.1.1.1" evidence="4"/>
<feature type="domain" description="Alanine racemase C-terminal" evidence="7">
    <location>
        <begin position="248"/>
        <end position="376"/>
    </location>
</feature>
<dbReference type="Proteomes" id="UP000769156">
    <property type="component" value="Unassembled WGS sequence"/>
</dbReference>
<dbReference type="PANTHER" id="PTHR30511:SF0">
    <property type="entry name" value="ALANINE RACEMASE, CATABOLIC-RELATED"/>
    <property type="match status" value="1"/>
</dbReference>
<reference evidence="8" key="2">
    <citation type="submission" date="2021-09" db="EMBL/GenBank/DDBJ databases">
        <authorList>
            <person name="Gilroy R."/>
        </authorList>
    </citation>
    <scope>NUCLEOTIDE SEQUENCE</scope>
    <source>
        <strain evidence="8">ChiSjej5B23-16112</strain>
    </source>
</reference>
<dbReference type="Gene3D" id="3.20.20.10">
    <property type="entry name" value="Alanine racemase"/>
    <property type="match status" value="1"/>
</dbReference>
<evidence type="ECO:0000256" key="3">
    <source>
        <dbReference type="ARBA" id="ARBA00023235"/>
    </source>
</evidence>
<reference evidence="8" key="1">
    <citation type="journal article" date="2021" name="PeerJ">
        <title>Extensive microbial diversity within the chicken gut microbiome revealed by metagenomics and culture.</title>
        <authorList>
            <person name="Gilroy R."/>
            <person name="Ravi A."/>
            <person name="Getino M."/>
            <person name="Pursley I."/>
            <person name="Horton D.L."/>
            <person name="Alikhan N.F."/>
            <person name="Baker D."/>
            <person name="Gharbi K."/>
            <person name="Hall N."/>
            <person name="Watson M."/>
            <person name="Adriaenssens E.M."/>
            <person name="Foster-Nyarko E."/>
            <person name="Jarju S."/>
            <person name="Secka A."/>
            <person name="Antonio M."/>
            <person name="Oren A."/>
            <person name="Chaudhuri R.R."/>
            <person name="La Ragione R."/>
            <person name="Hildebrand F."/>
            <person name="Pallen M.J."/>
        </authorList>
    </citation>
    <scope>NUCLEOTIDE SEQUENCE</scope>
    <source>
        <strain evidence="8">ChiSjej5B23-16112</strain>
    </source>
</reference>
<dbReference type="InterPro" id="IPR001608">
    <property type="entry name" value="Ala_racemase_N"/>
</dbReference>
<dbReference type="PRINTS" id="PR00992">
    <property type="entry name" value="ALARACEMASE"/>
</dbReference>
<dbReference type="InterPro" id="IPR011079">
    <property type="entry name" value="Ala_racemase_C"/>
</dbReference>
<dbReference type="FunFam" id="3.20.20.10:FF:000002">
    <property type="entry name" value="Alanine racemase"/>
    <property type="match status" value="1"/>
</dbReference>
<proteinExistence type="inferred from homology"/>
<dbReference type="CDD" id="cd00430">
    <property type="entry name" value="PLPDE_III_AR"/>
    <property type="match status" value="1"/>
</dbReference>
<dbReference type="GO" id="GO:0008784">
    <property type="term" value="F:alanine racemase activity"/>
    <property type="evidence" value="ECO:0007669"/>
    <property type="project" value="UniProtKB-UniRule"/>
</dbReference>
<evidence type="ECO:0000259" key="7">
    <source>
        <dbReference type="SMART" id="SM01005"/>
    </source>
</evidence>
<evidence type="ECO:0000256" key="1">
    <source>
        <dbReference type="ARBA" id="ARBA00001933"/>
    </source>
</evidence>
<feature type="modified residue" description="N6-(pyridoxal phosphate)lysine" evidence="4 5">
    <location>
        <position position="38"/>
    </location>
</feature>
<dbReference type="Pfam" id="PF00842">
    <property type="entry name" value="Ala_racemase_C"/>
    <property type="match status" value="1"/>
</dbReference>
<dbReference type="SUPFAM" id="SSF51419">
    <property type="entry name" value="PLP-binding barrel"/>
    <property type="match status" value="1"/>
</dbReference>
<protein>
    <recommendedName>
        <fullName evidence="4">Alanine racemase</fullName>
        <ecNumber evidence="4">5.1.1.1</ecNumber>
    </recommendedName>
</protein>
<dbReference type="Gene3D" id="2.40.37.10">
    <property type="entry name" value="Lyase, Ornithine Decarboxylase, Chain A, domain 1"/>
    <property type="match status" value="1"/>
</dbReference>
<comment type="function">
    <text evidence="4">Catalyzes the interconversion of L-alanine and D-alanine. May also act on other amino acids.</text>
</comment>
<feature type="binding site" evidence="4 6">
    <location>
        <position position="317"/>
    </location>
    <ligand>
        <name>substrate</name>
    </ligand>
</feature>
<evidence type="ECO:0000256" key="6">
    <source>
        <dbReference type="PIRSR" id="PIRSR600821-52"/>
    </source>
</evidence>
<accession>A0A921I003</accession>
<comment type="caution">
    <text evidence="8">The sequence shown here is derived from an EMBL/GenBank/DDBJ whole genome shotgun (WGS) entry which is preliminary data.</text>
</comment>
<sequence>MKEYTRICARIDLDAIEYNLEMMRRRVPSDTKMIGVIKMDGYGHGAAQIARSVMEEKDYVWGYAAATPDEAALLRKKGIQKPILVLGCAFPEQRDEMIRKDIRMTCYTWEMAQDISERAQRLGKNAVIHIKLDTGMSRLGFLISEESADTIARITELPGIEAEGIFTHFSKADETDKTFTKNQIEKYLWMKTQLESRGIRFPFWHCSNSAGIIDMPEAAMDLVRAGISMYGMYPSGEVKKELVPLKPAMELISHVAHVKWVEPGTYVSYGGTYVTDRRTRIVTVPVGYGDGYPRSLSNKGYVLIHGKKAPILGRVCMDQLMVDATDIEDVQFGDRITLAGEEDGVRVSIDELADLSGRFNYEFVCNIGKRVPREYVRNGRVIEQMDYFE</sequence>
<dbReference type="AlphaFoldDB" id="A0A921I003"/>
<dbReference type="PANTHER" id="PTHR30511">
    <property type="entry name" value="ALANINE RACEMASE"/>
    <property type="match status" value="1"/>
</dbReference>
<name>A0A921I003_9FIRM</name>
<dbReference type="SUPFAM" id="SSF50621">
    <property type="entry name" value="Alanine racemase C-terminal domain-like"/>
    <property type="match status" value="1"/>
</dbReference>
<evidence type="ECO:0000313" key="9">
    <source>
        <dbReference type="Proteomes" id="UP000769156"/>
    </source>
</evidence>
<evidence type="ECO:0000256" key="2">
    <source>
        <dbReference type="ARBA" id="ARBA00022898"/>
    </source>
</evidence>